<organism evidence="10 11">
    <name type="scientific">Desulfobulbus propionicus (strain ATCC 33891 / DSM 2032 / VKM B-1956 / 1pr3)</name>
    <dbReference type="NCBI Taxonomy" id="577650"/>
    <lineage>
        <taxon>Bacteria</taxon>
        <taxon>Pseudomonadati</taxon>
        <taxon>Thermodesulfobacteriota</taxon>
        <taxon>Desulfobulbia</taxon>
        <taxon>Desulfobulbales</taxon>
        <taxon>Desulfobulbaceae</taxon>
        <taxon>Desulfobulbus</taxon>
    </lineage>
</organism>
<dbReference type="KEGG" id="dpr:Despr_1002"/>
<dbReference type="GO" id="GO:0006284">
    <property type="term" value="P:base-excision repair"/>
    <property type="evidence" value="ECO:0007669"/>
    <property type="project" value="InterPro"/>
</dbReference>
<dbReference type="EMBL" id="CP002364">
    <property type="protein sequence ID" value="ADW17176.1"/>
    <property type="molecule type" value="Genomic_DNA"/>
</dbReference>
<evidence type="ECO:0000256" key="9">
    <source>
        <dbReference type="PIRSR" id="PIRSR604597-1"/>
    </source>
</evidence>
<keyword evidence="10" id="KW-0326">Glycosidase</keyword>
<dbReference type="InterPro" id="IPR005019">
    <property type="entry name" value="Adenine_glyco"/>
</dbReference>
<feature type="binding site" evidence="9">
    <location>
        <position position="182"/>
    </location>
    <ligand>
        <name>Zn(2+)</name>
        <dbReference type="ChEBI" id="CHEBI:29105"/>
    </ligand>
</feature>
<dbReference type="Pfam" id="PF03352">
    <property type="entry name" value="Adenine_glyco"/>
    <property type="match status" value="1"/>
</dbReference>
<dbReference type="InterPro" id="IPR052891">
    <property type="entry name" value="DNA-3mA_glycosylase"/>
</dbReference>
<evidence type="ECO:0000313" key="11">
    <source>
        <dbReference type="Proteomes" id="UP000006365"/>
    </source>
</evidence>
<feature type="binding site" evidence="9">
    <location>
        <position position="186"/>
    </location>
    <ligand>
        <name>Zn(2+)</name>
        <dbReference type="ChEBI" id="CHEBI:29105"/>
    </ligand>
</feature>
<keyword evidence="5" id="KW-0234">DNA repair</keyword>
<keyword evidence="1 9" id="KW-0479">Metal-binding</keyword>
<reference evidence="10 11" key="1">
    <citation type="journal article" date="2011" name="Stand. Genomic Sci.">
        <title>Complete genome sequence of Desulfobulbus propionicus type strain (1pr3).</title>
        <authorList>
            <person name="Pagani I."/>
            <person name="Lapidus A."/>
            <person name="Nolan M."/>
            <person name="Lucas S."/>
            <person name="Hammon N."/>
            <person name="Deshpande S."/>
            <person name="Cheng J.F."/>
            <person name="Chertkov O."/>
            <person name="Davenport K."/>
            <person name="Tapia R."/>
            <person name="Han C."/>
            <person name="Goodwin L."/>
            <person name="Pitluck S."/>
            <person name="Liolios K."/>
            <person name="Mavromatis K."/>
            <person name="Ivanova N."/>
            <person name="Mikhailova N."/>
            <person name="Pati A."/>
            <person name="Chen A."/>
            <person name="Palaniappan K."/>
            <person name="Land M."/>
            <person name="Hauser L."/>
            <person name="Chang Y.J."/>
            <person name="Jeffries C.D."/>
            <person name="Detter J.C."/>
            <person name="Brambilla E."/>
            <person name="Kannan K.P."/>
            <person name="Djao O.D."/>
            <person name="Rohde M."/>
            <person name="Pukall R."/>
            <person name="Spring S."/>
            <person name="Goker M."/>
            <person name="Sikorski J."/>
            <person name="Woyke T."/>
            <person name="Bristow J."/>
            <person name="Eisen J.A."/>
            <person name="Markowitz V."/>
            <person name="Hugenholtz P."/>
            <person name="Kyrpides N.C."/>
            <person name="Klenk H.P."/>
        </authorList>
    </citation>
    <scope>NUCLEOTIDE SEQUENCE [LARGE SCALE GENOMIC DNA]</scope>
    <source>
        <strain evidence="11">ATCC 33891 / DSM 2032 / 1pr3</strain>
    </source>
</reference>
<accession>A0A7U4DNJ8</accession>
<dbReference type="EC" id="3.2.2.20" evidence="8"/>
<dbReference type="GO" id="GO:0046872">
    <property type="term" value="F:metal ion binding"/>
    <property type="evidence" value="ECO:0007669"/>
    <property type="project" value="UniProtKB-KW"/>
</dbReference>
<dbReference type="Gene3D" id="1.10.340.30">
    <property type="entry name" value="Hypothetical protein, domain 2"/>
    <property type="match status" value="1"/>
</dbReference>
<feature type="binding site" evidence="9">
    <location>
        <position position="11"/>
    </location>
    <ligand>
        <name>Zn(2+)</name>
        <dbReference type="ChEBI" id="CHEBI:29105"/>
    </ligand>
</feature>
<dbReference type="RefSeq" id="WP_015723720.1">
    <property type="nucleotide sequence ID" value="NC_014972.1"/>
</dbReference>
<dbReference type="NCBIfam" id="TIGR00624">
    <property type="entry name" value="tag"/>
    <property type="match status" value="1"/>
</dbReference>
<evidence type="ECO:0000256" key="2">
    <source>
        <dbReference type="ARBA" id="ARBA00022763"/>
    </source>
</evidence>
<dbReference type="PANTHER" id="PTHR30037:SF4">
    <property type="entry name" value="DNA-3-METHYLADENINE GLYCOSYLASE I"/>
    <property type="match status" value="1"/>
</dbReference>
<dbReference type="FunFam" id="1.10.340.30:FF:000009">
    <property type="entry name" value="DNA-3-methyladenine glycosylase I"/>
    <property type="match status" value="1"/>
</dbReference>
<dbReference type="GO" id="GO:0008725">
    <property type="term" value="F:DNA-3-methyladenine glycosylase activity"/>
    <property type="evidence" value="ECO:0007669"/>
    <property type="project" value="UniProtKB-EC"/>
</dbReference>
<evidence type="ECO:0000256" key="1">
    <source>
        <dbReference type="ARBA" id="ARBA00022723"/>
    </source>
</evidence>
<name>A0A7U4DNJ8_DESPD</name>
<evidence type="ECO:0000256" key="5">
    <source>
        <dbReference type="ARBA" id="ARBA00023204"/>
    </source>
</evidence>
<dbReference type="SUPFAM" id="SSF48150">
    <property type="entry name" value="DNA-glycosylase"/>
    <property type="match status" value="1"/>
</dbReference>
<evidence type="ECO:0000256" key="8">
    <source>
        <dbReference type="ARBA" id="ARBA00066766"/>
    </source>
</evidence>
<dbReference type="InterPro" id="IPR011257">
    <property type="entry name" value="DNA_glycosylase"/>
</dbReference>
<comment type="function">
    <text evidence="7">Hydrolysis of the deoxyribose N-glycosidic bond to excise 3-methyladenine from the damaged DNA polymer formed by alkylation lesions.</text>
</comment>
<dbReference type="PANTHER" id="PTHR30037">
    <property type="entry name" value="DNA-3-METHYLADENINE GLYCOSYLASE 1"/>
    <property type="match status" value="1"/>
</dbReference>
<keyword evidence="2" id="KW-0227">DNA damage</keyword>
<keyword evidence="4 9" id="KW-0862">Zinc</keyword>
<dbReference type="Proteomes" id="UP000006365">
    <property type="component" value="Chromosome"/>
</dbReference>
<protein>
    <recommendedName>
        <fullName evidence="8">DNA-3-methyladenine glycosylase I</fullName>
        <ecNumber evidence="8">3.2.2.20</ecNumber>
    </recommendedName>
</protein>
<evidence type="ECO:0000313" key="10">
    <source>
        <dbReference type="EMBL" id="ADW17176.1"/>
    </source>
</evidence>
<dbReference type="AlphaFoldDB" id="A0A7U4DNJ8"/>
<evidence type="ECO:0000256" key="7">
    <source>
        <dbReference type="ARBA" id="ARBA00057608"/>
    </source>
</evidence>
<keyword evidence="11" id="KW-1185">Reference proteome</keyword>
<proteinExistence type="predicted"/>
<dbReference type="InterPro" id="IPR004597">
    <property type="entry name" value="Tag"/>
</dbReference>
<sequence length="202" mass="23267">MKQDETMRRRCGWCGSDPLYIAYHDEEWGVPVHEDRRLFEFLLLEGAQAGLSWLTILKKRENYRKAFDGFDCERVASYTQDDVARLLADPGIVRNRLKIESAIKNARGVLAIREEHGSLDAFLWRFVDGMPVRNGWTSLEQVPARSALSDRLSKELQRRGCNFVGSTICYAFMQTVGMVNDHLVDCFRYREVGDMLPASRLL</sequence>
<evidence type="ECO:0000256" key="3">
    <source>
        <dbReference type="ARBA" id="ARBA00022801"/>
    </source>
</evidence>
<gene>
    <name evidence="10" type="ordered locus">Despr_1002</name>
</gene>
<evidence type="ECO:0000256" key="6">
    <source>
        <dbReference type="ARBA" id="ARBA00052558"/>
    </source>
</evidence>
<feature type="binding site" evidence="9">
    <location>
        <position position="24"/>
    </location>
    <ligand>
        <name>Zn(2+)</name>
        <dbReference type="ChEBI" id="CHEBI:29105"/>
    </ligand>
</feature>
<evidence type="ECO:0000256" key="4">
    <source>
        <dbReference type="ARBA" id="ARBA00022833"/>
    </source>
</evidence>
<keyword evidence="3 10" id="KW-0378">Hydrolase</keyword>
<comment type="catalytic activity">
    <reaction evidence="6">
        <text>Hydrolysis of alkylated DNA, releasing 3-methyladenine.</text>
        <dbReference type="EC" id="3.2.2.20"/>
    </reaction>
</comment>